<feature type="region of interest" description="Disordered" evidence="1">
    <location>
        <begin position="1"/>
        <end position="31"/>
    </location>
</feature>
<comment type="caution">
    <text evidence="2">The sequence shown here is derived from an EMBL/GenBank/DDBJ whole genome shotgun (WGS) entry which is preliminary data.</text>
</comment>
<evidence type="ECO:0000256" key="1">
    <source>
        <dbReference type="SAM" id="MobiDB-lite"/>
    </source>
</evidence>
<name>A0A816AM13_9BILA</name>
<dbReference type="EMBL" id="CAJNOW010011432">
    <property type="protein sequence ID" value="CAF1597638.1"/>
    <property type="molecule type" value="Genomic_DNA"/>
</dbReference>
<evidence type="ECO:0000313" key="2">
    <source>
        <dbReference type="EMBL" id="CAF1597638.1"/>
    </source>
</evidence>
<accession>A0A816AM13</accession>
<organism evidence="2 3">
    <name type="scientific">Rotaria magnacalcarata</name>
    <dbReference type="NCBI Taxonomy" id="392030"/>
    <lineage>
        <taxon>Eukaryota</taxon>
        <taxon>Metazoa</taxon>
        <taxon>Spiralia</taxon>
        <taxon>Gnathifera</taxon>
        <taxon>Rotifera</taxon>
        <taxon>Eurotatoria</taxon>
        <taxon>Bdelloidea</taxon>
        <taxon>Philodinida</taxon>
        <taxon>Philodinidae</taxon>
        <taxon>Rotaria</taxon>
    </lineage>
</organism>
<dbReference type="AlphaFoldDB" id="A0A816AM13"/>
<sequence length="674" mass="76096">MRASRLLAPLPSSSHQEFSSTRHQSNPPVKLSTKLRKSLDTDSVQNKLTVKTRRKSVDHGSFKHHLTPIQVHQDQITTTNQLIEKDKSLLNLFNRQHSSKSSKQDLSRIGTGKTFATDRCGTSPLSIQEEAERLLTIDSIREENDKDNDNKTSTSTNTNDNISRGTTLIDPTEDTLIRNVTRSPGTKTDEEHDQHVHPSAMNVTENSIIIPEANFLRSAYTHRSRGTVKSKNSAMVPPGALLIAPDGEVLLVSGPSGHPENEHENIPIKHDPFSHHHHSANSMVVENSDQQGITAPCVPIVLGTKRERLPDETVIRRTLNLNGGDINCQIDLQSWSFDMPLEKRRIVPSQSYALVPAPPPVGLSPFTGRKHHQQKRIAQEVQDHAVLQSTLSMHSEAMPIQQQQPRTRAYSNSKTRLAAESQLPLFTFTSWAYQQPQTPPIVKRPYLYKPDYRPSGAHGSKHPIGDTETLIRRTINIHAGDIDASLSFTIWVYDMWINDLVKNGADPNYVKQVKGLFDLFKQRRLSKVDLQDKEFLTALANHAQSLARIILKRTSSGHHLAQDAQFAIIENLRSLKYLLDERLESLSDDEYREILRETLGLVLSKGNLEHLQITDDILMALMDYPIEAFEIYIDPDTGDEHIRIKSAYLVRRNKIKGKVAKKKTKSKYISNEFL</sequence>
<feature type="compositionally biased region" description="Basic and acidic residues" evidence="1">
    <location>
        <begin position="130"/>
        <end position="150"/>
    </location>
</feature>
<feature type="compositionally biased region" description="Low complexity" evidence="1">
    <location>
        <begin position="1"/>
        <end position="14"/>
    </location>
</feature>
<gene>
    <name evidence="2" type="ORF">KQP761_LOCUS21895</name>
</gene>
<feature type="region of interest" description="Disordered" evidence="1">
    <location>
        <begin position="96"/>
        <end position="175"/>
    </location>
</feature>
<protein>
    <submittedName>
        <fullName evidence="2">Uncharacterized protein</fullName>
    </submittedName>
</protein>
<dbReference type="Proteomes" id="UP000663834">
    <property type="component" value="Unassembled WGS sequence"/>
</dbReference>
<feature type="compositionally biased region" description="Polar residues" evidence="1">
    <location>
        <begin position="15"/>
        <end position="27"/>
    </location>
</feature>
<feature type="compositionally biased region" description="Low complexity" evidence="1">
    <location>
        <begin position="151"/>
        <end position="161"/>
    </location>
</feature>
<evidence type="ECO:0000313" key="3">
    <source>
        <dbReference type="Proteomes" id="UP000663834"/>
    </source>
</evidence>
<dbReference type="OrthoDB" id="10028336at2759"/>
<reference evidence="2" key="1">
    <citation type="submission" date="2021-02" db="EMBL/GenBank/DDBJ databases">
        <authorList>
            <person name="Nowell W R."/>
        </authorList>
    </citation>
    <scope>NUCLEOTIDE SEQUENCE</scope>
</reference>
<proteinExistence type="predicted"/>